<dbReference type="AlphaFoldDB" id="A0A8J2ZS42"/>
<proteinExistence type="predicted"/>
<keyword evidence="2" id="KW-1185">Reference proteome</keyword>
<sequence length="323" mass="38289">MKIWSIESDNGNFDIETNNITILFGDNIKWFHLIRQIDDFFNNRYSTVKIYEDAQLMNKKEWDCHFIPFDAHIQLDKITTKSPLFKIRENAAEQLTYSPLYNELLDVWSGLNDELVLFNQKLKRWGIQATLRETGTKVFSENIVFFPIKKMKPLDYKKLFLNIIVDSPFENNNLIILELPELYTDEEEMDTFCEYIKELANKGYQIFIVTNTKFKAMGRKESWNYCIMDVIVNHAVIEQRKSKIINDLPFFCEDALFETAKELLFKVVDNSISLHELKQIIDKNYDSIVTIIFAILYNLGIEIPYELEDLEPNLKMFLREYKS</sequence>
<evidence type="ECO:0000313" key="1">
    <source>
        <dbReference type="EMBL" id="GGH74197.1"/>
    </source>
</evidence>
<organism evidence="1 2">
    <name type="scientific">Compostibacillus humi</name>
    <dbReference type="NCBI Taxonomy" id="1245525"/>
    <lineage>
        <taxon>Bacteria</taxon>
        <taxon>Bacillati</taxon>
        <taxon>Bacillota</taxon>
        <taxon>Bacilli</taxon>
        <taxon>Bacillales</taxon>
        <taxon>Bacillaceae</taxon>
        <taxon>Compostibacillus</taxon>
    </lineage>
</organism>
<protein>
    <submittedName>
        <fullName evidence="1">Uncharacterized protein</fullName>
    </submittedName>
</protein>
<evidence type="ECO:0000313" key="2">
    <source>
        <dbReference type="Proteomes" id="UP000602050"/>
    </source>
</evidence>
<name>A0A8J2ZS42_9BACI</name>
<reference evidence="1" key="2">
    <citation type="submission" date="2020-09" db="EMBL/GenBank/DDBJ databases">
        <authorList>
            <person name="Sun Q."/>
            <person name="Zhou Y."/>
        </authorList>
    </citation>
    <scope>NUCLEOTIDE SEQUENCE</scope>
    <source>
        <strain evidence="1">CGMCC 1.12360</strain>
    </source>
</reference>
<gene>
    <name evidence="1" type="ORF">GCM10010978_12820</name>
</gene>
<dbReference type="Proteomes" id="UP000602050">
    <property type="component" value="Unassembled WGS sequence"/>
</dbReference>
<dbReference type="EMBL" id="BMEV01000018">
    <property type="protein sequence ID" value="GGH74197.1"/>
    <property type="molecule type" value="Genomic_DNA"/>
</dbReference>
<dbReference type="RefSeq" id="WP_188391561.1">
    <property type="nucleotide sequence ID" value="NZ_BMEV01000018.1"/>
</dbReference>
<comment type="caution">
    <text evidence="1">The sequence shown here is derived from an EMBL/GenBank/DDBJ whole genome shotgun (WGS) entry which is preliminary data.</text>
</comment>
<reference evidence="1" key="1">
    <citation type="journal article" date="2014" name="Int. J. Syst. Evol. Microbiol.">
        <title>Complete genome sequence of Corynebacterium casei LMG S-19264T (=DSM 44701T), isolated from a smear-ripened cheese.</title>
        <authorList>
            <consortium name="US DOE Joint Genome Institute (JGI-PGF)"/>
            <person name="Walter F."/>
            <person name="Albersmeier A."/>
            <person name="Kalinowski J."/>
            <person name="Ruckert C."/>
        </authorList>
    </citation>
    <scope>NUCLEOTIDE SEQUENCE</scope>
    <source>
        <strain evidence="1">CGMCC 1.12360</strain>
    </source>
</reference>
<accession>A0A8J2ZS42</accession>